<protein>
    <submittedName>
        <fullName evidence="3">Uncharacterized protein</fullName>
    </submittedName>
</protein>
<evidence type="ECO:0000256" key="1">
    <source>
        <dbReference type="SAM" id="Coils"/>
    </source>
</evidence>
<evidence type="ECO:0000313" key="4">
    <source>
        <dbReference type="Proteomes" id="UP000494165"/>
    </source>
</evidence>
<proteinExistence type="predicted"/>
<reference evidence="3 4" key="1">
    <citation type="submission" date="2020-04" db="EMBL/GenBank/DDBJ databases">
        <authorList>
            <person name="Alioto T."/>
            <person name="Alioto T."/>
            <person name="Gomez Garrido J."/>
        </authorList>
    </citation>
    <scope>NUCLEOTIDE SEQUENCE [LARGE SCALE GENOMIC DNA]</scope>
</reference>
<dbReference type="Proteomes" id="UP000494165">
    <property type="component" value="Unassembled WGS sequence"/>
</dbReference>
<organism evidence="3 4">
    <name type="scientific">Cloeon dipterum</name>
    <dbReference type="NCBI Taxonomy" id="197152"/>
    <lineage>
        <taxon>Eukaryota</taxon>
        <taxon>Metazoa</taxon>
        <taxon>Ecdysozoa</taxon>
        <taxon>Arthropoda</taxon>
        <taxon>Hexapoda</taxon>
        <taxon>Insecta</taxon>
        <taxon>Pterygota</taxon>
        <taxon>Palaeoptera</taxon>
        <taxon>Ephemeroptera</taxon>
        <taxon>Pisciforma</taxon>
        <taxon>Baetidae</taxon>
        <taxon>Cloeon</taxon>
    </lineage>
</organism>
<feature type="coiled-coil region" evidence="1">
    <location>
        <begin position="195"/>
        <end position="222"/>
    </location>
</feature>
<sequence length="260" mass="29464">MSGARRYLSRPRTKMYDYNYTMGERLYRNVVDSLDKPRSVRIAPEPTYERPPPPPSRSARGRSADDYEDDSILKIRAARAKMEEEVRAFEEASNARRAALKNQSSRVDVSDRLMDSVGLVRRSAENGDYSYSSSASNRRAVTEYNDDQPLFQKKALYSKLQLEEEDEVPRPSRARARFLESSSPDQDTAAALERAKKSRARLAEIETEMDELNEKSKARSARIAAARDVLREAAECDTTVSATKSVRVSKRAIQVTERVG</sequence>
<dbReference type="AlphaFoldDB" id="A0A8S1DM22"/>
<name>A0A8S1DM22_9INSE</name>
<keyword evidence="4" id="KW-1185">Reference proteome</keyword>
<gene>
    <name evidence="3" type="ORF">CLODIP_2_CD03908</name>
</gene>
<feature type="region of interest" description="Disordered" evidence="2">
    <location>
        <begin position="33"/>
        <end position="70"/>
    </location>
</feature>
<comment type="caution">
    <text evidence="3">The sequence shown here is derived from an EMBL/GenBank/DDBJ whole genome shotgun (WGS) entry which is preliminary data.</text>
</comment>
<accession>A0A8S1DM22</accession>
<keyword evidence="1" id="KW-0175">Coiled coil</keyword>
<evidence type="ECO:0000256" key="2">
    <source>
        <dbReference type="SAM" id="MobiDB-lite"/>
    </source>
</evidence>
<dbReference type="OrthoDB" id="8191899at2759"/>
<evidence type="ECO:0000313" key="3">
    <source>
        <dbReference type="EMBL" id="CAB3383569.1"/>
    </source>
</evidence>
<dbReference type="EMBL" id="CADEPI010000314">
    <property type="protein sequence ID" value="CAB3383569.1"/>
    <property type="molecule type" value="Genomic_DNA"/>
</dbReference>